<dbReference type="EMBL" id="OY731406">
    <property type="protein sequence ID" value="CAJ1974431.1"/>
    <property type="molecule type" value="Genomic_DNA"/>
</dbReference>
<keyword evidence="2" id="KW-1185">Reference proteome</keyword>
<dbReference type="Proteomes" id="UP001189624">
    <property type="component" value="Chromosome 9"/>
</dbReference>
<evidence type="ECO:0000313" key="1">
    <source>
        <dbReference type="EMBL" id="CAJ1974431.1"/>
    </source>
</evidence>
<accession>A0AA86TDF7</accession>
<reference evidence="1" key="1">
    <citation type="submission" date="2023-10" db="EMBL/GenBank/DDBJ databases">
        <authorList>
            <person name="Domelevo Entfellner J.-B."/>
        </authorList>
    </citation>
    <scope>NUCLEOTIDE SEQUENCE</scope>
</reference>
<evidence type="ECO:0000313" key="2">
    <source>
        <dbReference type="Proteomes" id="UP001189624"/>
    </source>
</evidence>
<dbReference type="AlphaFoldDB" id="A0AA86TDF7"/>
<protein>
    <submittedName>
        <fullName evidence="1">Uncharacterized protein</fullName>
    </submittedName>
</protein>
<sequence>MEEGLQFLLSNDYVKTRKMDSAEEYATRDKQERKGYNVFCYGTYWTKSESFIREGQSNRVCEWDIVFLVFGLTVVSYVQSAHPAQPFVSIENVSQLHNVCFTHTRVQTVVKLSLGSE</sequence>
<name>A0AA86TDF7_9FABA</name>
<organism evidence="1 2">
    <name type="scientific">Sphenostylis stenocarpa</name>
    <dbReference type="NCBI Taxonomy" id="92480"/>
    <lineage>
        <taxon>Eukaryota</taxon>
        <taxon>Viridiplantae</taxon>
        <taxon>Streptophyta</taxon>
        <taxon>Embryophyta</taxon>
        <taxon>Tracheophyta</taxon>
        <taxon>Spermatophyta</taxon>
        <taxon>Magnoliopsida</taxon>
        <taxon>eudicotyledons</taxon>
        <taxon>Gunneridae</taxon>
        <taxon>Pentapetalae</taxon>
        <taxon>rosids</taxon>
        <taxon>fabids</taxon>
        <taxon>Fabales</taxon>
        <taxon>Fabaceae</taxon>
        <taxon>Papilionoideae</taxon>
        <taxon>50 kb inversion clade</taxon>
        <taxon>NPAAA clade</taxon>
        <taxon>indigoferoid/millettioid clade</taxon>
        <taxon>Phaseoleae</taxon>
        <taxon>Sphenostylis</taxon>
    </lineage>
</organism>
<dbReference type="Gramene" id="rna-AYBTSS11_LOCUS26510">
    <property type="protein sequence ID" value="CAJ1974431.1"/>
    <property type="gene ID" value="gene-AYBTSS11_LOCUS26510"/>
</dbReference>
<gene>
    <name evidence="1" type="ORF">AYBTSS11_LOCUS26510</name>
</gene>
<proteinExistence type="predicted"/>